<evidence type="ECO:0000313" key="3">
    <source>
        <dbReference type="Proteomes" id="UP000721861"/>
    </source>
</evidence>
<evidence type="ECO:0008006" key="4">
    <source>
        <dbReference type="Google" id="ProtNLM"/>
    </source>
</evidence>
<dbReference type="EMBL" id="JAGUCN010000020">
    <property type="protein sequence ID" value="MBS2212964.1"/>
    <property type="molecule type" value="Genomic_DNA"/>
</dbReference>
<dbReference type="SUPFAM" id="SSF56935">
    <property type="entry name" value="Porins"/>
    <property type="match status" value="1"/>
</dbReference>
<organism evidence="2 3">
    <name type="scientific">Carboxylicivirga mesophila</name>
    <dbReference type="NCBI Taxonomy" id="1166478"/>
    <lineage>
        <taxon>Bacteria</taxon>
        <taxon>Pseudomonadati</taxon>
        <taxon>Bacteroidota</taxon>
        <taxon>Bacteroidia</taxon>
        <taxon>Marinilabiliales</taxon>
        <taxon>Marinilabiliaceae</taxon>
        <taxon>Carboxylicivirga</taxon>
    </lineage>
</organism>
<evidence type="ECO:0000313" key="2">
    <source>
        <dbReference type="EMBL" id="MBS2212964.1"/>
    </source>
</evidence>
<gene>
    <name evidence="2" type="ORF">KEM09_16220</name>
</gene>
<feature type="chain" id="PRO_5046347087" description="Porin" evidence="1">
    <location>
        <begin position="19"/>
        <end position="424"/>
    </location>
</feature>
<keyword evidence="3" id="KW-1185">Reference proteome</keyword>
<keyword evidence="1" id="KW-0732">Signal</keyword>
<evidence type="ECO:0000256" key="1">
    <source>
        <dbReference type="SAM" id="SignalP"/>
    </source>
</evidence>
<proteinExistence type="predicted"/>
<dbReference type="Proteomes" id="UP000721861">
    <property type="component" value="Unassembled WGS sequence"/>
</dbReference>
<sequence>MRGFILALLLLTTSFTYAGNNKQDTITNVTNQYPGLGKAASSIFYSDKPWSVSGFGEINTVTTPGYTPNKDALGDIELYYNNLYRLATFFGYRFNDKLIINSELQVEYLSSGQESHTEINFELFMDYRFNKAFNLRAGFHPLGIGYINSNDEPILFYSVNRPETERLILPSTWIELGLAAYGQLSPSISYFTSIVTALDGQHFRSATWVRNGREAFDLNSLAWVGQLNYTNKSGLNLNISGYYGSNGNDAYQIEDAPQQLNSKLSLLSGYARYTRQNFRVLAAGTYGWLSDSYGVYHLTSQDGGDGQVLGSQVFGAYTEAGVDILHWLWHHRKDINKTILDTHEMKWSFFVRYEHLNTHHKVDSRLSEYPRVQNYMNILALGTNINLTEDIVIKANYQFRQNLTPSEFSIPTGNCFEFGLGFNF</sequence>
<protein>
    <recommendedName>
        <fullName evidence="4">Porin</fullName>
    </recommendedName>
</protein>
<accession>A0ABS5KD56</accession>
<reference evidence="2 3" key="1">
    <citation type="journal article" date="2014" name="Int. J. Syst. Evol. Microbiol.">
        <title>Carboxylicivirga gen. nov. in the family Marinilabiliaceae with two novel species, Carboxylicivirga mesophila sp. nov. and Carboxylicivirga taeanensis sp. nov., and reclassification of Cytophaga fermentans as Saccharicrinis fermentans gen. nov., comb. nov.</title>
        <authorList>
            <person name="Yang S.H."/>
            <person name="Seo H.S."/>
            <person name="Woo J.H."/>
            <person name="Oh H.M."/>
            <person name="Jang H."/>
            <person name="Lee J.H."/>
            <person name="Kim S.J."/>
            <person name="Kwon K.K."/>
        </authorList>
    </citation>
    <scope>NUCLEOTIDE SEQUENCE [LARGE SCALE GENOMIC DNA]</scope>
    <source>
        <strain evidence="2 3">JCM 18290</strain>
    </source>
</reference>
<comment type="caution">
    <text evidence="2">The sequence shown here is derived from an EMBL/GenBank/DDBJ whole genome shotgun (WGS) entry which is preliminary data.</text>
</comment>
<name>A0ABS5KD56_9BACT</name>
<dbReference type="RefSeq" id="WP_212229866.1">
    <property type="nucleotide sequence ID" value="NZ_JAGUCN010000020.1"/>
</dbReference>
<feature type="signal peptide" evidence="1">
    <location>
        <begin position="1"/>
        <end position="18"/>
    </location>
</feature>